<keyword evidence="1" id="KW-0547">Nucleotide-binding</keyword>
<sequence>MGKGRINYELMIDSIMKKFISLLSGGLDSPIAAYLMIKKGFTPAFLSFLTSDDYEGSMKNKVIKIVRILSKFTNDELKIYFINHDNNLDAFKEFCDRKLTCVLCKRLMLRIA</sequence>
<dbReference type="GO" id="GO:0052837">
    <property type="term" value="P:thiazole biosynthetic process"/>
    <property type="evidence" value="ECO:0007669"/>
    <property type="project" value="TreeGrafter"/>
</dbReference>
<dbReference type="InterPro" id="IPR014729">
    <property type="entry name" value="Rossmann-like_a/b/a_fold"/>
</dbReference>
<protein>
    <recommendedName>
        <fullName evidence="3">Thil AANH domain-containing protein</fullName>
    </recommendedName>
</protein>
<comment type="caution">
    <text evidence="4">The sequence shown here is derived from an EMBL/GenBank/DDBJ whole genome shotgun (WGS) entry which is preliminary data.</text>
</comment>
<dbReference type="PANTHER" id="PTHR43209:SF1">
    <property type="entry name" value="TRNA SULFURTRANSFERASE"/>
    <property type="match status" value="1"/>
</dbReference>
<dbReference type="GO" id="GO:0004810">
    <property type="term" value="F:CCA tRNA nucleotidyltransferase activity"/>
    <property type="evidence" value="ECO:0007669"/>
    <property type="project" value="InterPro"/>
</dbReference>
<dbReference type="GO" id="GO:0005524">
    <property type="term" value="F:ATP binding"/>
    <property type="evidence" value="ECO:0007669"/>
    <property type="project" value="UniProtKB-KW"/>
</dbReference>
<dbReference type="GO" id="GO:0002937">
    <property type="term" value="P:tRNA 4-thiouridine biosynthesis"/>
    <property type="evidence" value="ECO:0007669"/>
    <property type="project" value="TreeGrafter"/>
</dbReference>
<dbReference type="Gene3D" id="3.40.50.620">
    <property type="entry name" value="HUPs"/>
    <property type="match status" value="1"/>
</dbReference>
<dbReference type="GO" id="GO:0005829">
    <property type="term" value="C:cytosol"/>
    <property type="evidence" value="ECO:0007669"/>
    <property type="project" value="TreeGrafter"/>
</dbReference>
<dbReference type="InterPro" id="IPR050102">
    <property type="entry name" value="tRNA_sulfurtransferase_ThiI"/>
</dbReference>
<evidence type="ECO:0000256" key="1">
    <source>
        <dbReference type="ARBA" id="ARBA00022741"/>
    </source>
</evidence>
<dbReference type="InterPro" id="IPR020536">
    <property type="entry name" value="ThiI_AANH"/>
</dbReference>
<feature type="domain" description="Thil AANH" evidence="3">
    <location>
        <begin position="18"/>
        <end position="112"/>
    </location>
</feature>
<evidence type="ECO:0000313" key="4">
    <source>
        <dbReference type="EMBL" id="GAH78254.1"/>
    </source>
</evidence>
<keyword evidence="2" id="KW-0067">ATP-binding</keyword>
<dbReference type="EMBL" id="BARU01043142">
    <property type="protein sequence ID" value="GAH78254.1"/>
    <property type="molecule type" value="Genomic_DNA"/>
</dbReference>
<dbReference type="PANTHER" id="PTHR43209">
    <property type="entry name" value="TRNA SULFURTRANSFERASE"/>
    <property type="match status" value="1"/>
</dbReference>
<dbReference type="Pfam" id="PF02568">
    <property type="entry name" value="ThiI"/>
    <property type="match status" value="1"/>
</dbReference>
<proteinExistence type="predicted"/>
<evidence type="ECO:0000256" key="2">
    <source>
        <dbReference type="ARBA" id="ARBA00022840"/>
    </source>
</evidence>
<dbReference type="AlphaFoldDB" id="X1JIY2"/>
<organism evidence="4">
    <name type="scientific">marine sediment metagenome</name>
    <dbReference type="NCBI Taxonomy" id="412755"/>
    <lineage>
        <taxon>unclassified sequences</taxon>
        <taxon>metagenomes</taxon>
        <taxon>ecological metagenomes</taxon>
    </lineage>
</organism>
<gene>
    <name evidence="4" type="ORF">S03H2_66126</name>
</gene>
<feature type="non-terminal residue" evidence="4">
    <location>
        <position position="112"/>
    </location>
</feature>
<evidence type="ECO:0000259" key="3">
    <source>
        <dbReference type="Pfam" id="PF02568"/>
    </source>
</evidence>
<dbReference type="SUPFAM" id="SSF52402">
    <property type="entry name" value="Adenine nucleotide alpha hydrolases-like"/>
    <property type="match status" value="1"/>
</dbReference>
<reference evidence="4" key="1">
    <citation type="journal article" date="2014" name="Front. Microbiol.">
        <title>High frequency of phylogenetically diverse reductive dehalogenase-homologous genes in deep subseafloor sedimentary metagenomes.</title>
        <authorList>
            <person name="Kawai M."/>
            <person name="Futagami T."/>
            <person name="Toyoda A."/>
            <person name="Takaki Y."/>
            <person name="Nishi S."/>
            <person name="Hori S."/>
            <person name="Arai W."/>
            <person name="Tsubouchi T."/>
            <person name="Morono Y."/>
            <person name="Uchiyama I."/>
            <person name="Ito T."/>
            <person name="Fujiyama A."/>
            <person name="Inagaki F."/>
            <person name="Takami H."/>
        </authorList>
    </citation>
    <scope>NUCLEOTIDE SEQUENCE</scope>
    <source>
        <strain evidence="4">Expedition CK06-06</strain>
    </source>
</reference>
<name>X1JIY2_9ZZZZ</name>
<accession>X1JIY2</accession>